<gene>
    <name evidence="2" type="ORF">FDG2_4707</name>
</gene>
<evidence type="ECO:0000313" key="2">
    <source>
        <dbReference type="EMBL" id="SBW25863.1"/>
    </source>
</evidence>
<dbReference type="EMBL" id="FLUV01001967">
    <property type="protein sequence ID" value="SBW25863.1"/>
    <property type="molecule type" value="Genomic_DNA"/>
</dbReference>
<dbReference type="GO" id="GO:0032259">
    <property type="term" value="P:methylation"/>
    <property type="evidence" value="ECO:0007669"/>
    <property type="project" value="UniProtKB-KW"/>
</dbReference>
<dbReference type="Pfam" id="PF08241">
    <property type="entry name" value="Methyltransf_11"/>
    <property type="match status" value="1"/>
</dbReference>
<keyword evidence="2" id="KW-0489">Methyltransferase</keyword>
<feature type="domain" description="Methyltransferase type 11" evidence="1">
    <location>
        <begin position="40"/>
        <end position="138"/>
    </location>
</feature>
<keyword evidence="2" id="KW-0808">Transferase</keyword>
<evidence type="ECO:0000259" key="1">
    <source>
        <dbReference type="Pfam" id="PF08241"/>
    </source>
</evidence>
<evidence type="ECO:0000313" key="3">
    <source>
        <dbReference type="Proteomes" id="UP000199013"/>
    </source>
</evidence>
<dbReference type="GO" id="GO:0008757">
    <property type="term" value="F:S-adenosylmethionine-dependent methyltransferase activity"/>
    <property type="evidence" value="ECO:0007669"/>
    <property type="project" value="InterPro"/>
</dbReference>
<dbReference type="SUPFAM" id="SSF53335">
    <property type="entry name" value="S-adenosyl-L-methionine-dependent methyltransferases"/>
    <property type="match status" value="1"/>
</dbReference>
<dbReference type="InterPro" id="IPR013216">
    <property type="entry name" value="Methyltransf_11"/>
</dbReference>
<organism evidence="2 3">
    <name type="scientific">Candidatus Protofrankia californiensis</name>
    <dbReference type="NCBI Taxonomy" id="1839754"/>
    <lineage>
        <taxon>Bacteria</taxon>
        <taxon>Bacillati</taxon>
        <taxon>Actinomycetota</taxon>
        <taxon>Actinomycetes</taxon>
        <taxon>Frankiales</taxon>
        <taxon>Frankiaceae</taxon>
        <taxon>Protofrankia</taxon>
    </lineage>
</organism>
<accession>A0A1C3P7Q2</accession>
<dbReference type="Proteomes" id="UP000199013">
    <property type="component" value="Unassembled WGS sequence"/>
</dbReference>
<dbReference type="Gene3D" id="3.40.50.150">
    <property type="entry name" value="Vaccinia Virus protein VP39"/>
    <property type="match status" value="1"/>
</dbReference>
<name>A0A1C3P7Q2_9ACTN</name>
<reference evidence="3" key="1">
    <citation type="submission" date="2016-02" db="EMBL/GenBank/DDBJ databases">
        <authorList>
            <person name="Wibberg D."/>
        </authorList>
    </citation>
    <scope>NUCLEOTIDE SEQUENCE [LARGE SCALE GENOMIC DNA]</scope>
</reference>
<keyword evidence="3" id="KW-1185">Reference proteome</keyword>
<proteinExistence type="predicted"/>
<protein>
    <submittedName>
        <fullName evidence="2">Type 12 methyltransferase</fullName>
    </submittedName>
</protein>
<dbReference type="AlphaFoldDB" id="A0A1C3P7Q2"/>
<dbReference type="InterPro" id="IPR029063">
    <property type="entry name" value="SAM-dependent_MTases_sf"/>
</dbReference>
<sequence length="254" mass="26439">MAVESRPVTWGDLRQAVVWHGLLDALATMAPQEGATLGVVDAGGGSGGFAVPLAERGHRVTVVDPSPDSLASLDYRAAERGVRHLVTARQGDLSALPEIVGVASSDVLLCHTVLEVVDEPATALATAAAALRPGGLLSVVAANRDAVVLARALAGRFAEAQYALADPRGRCASSDRARRFDVRTLVRMVGDAGADVIAVHGVRVFADLVPAATVDADPSAAQRLLQLEIAASSQAPFRDLAAQLHVLARRRDSR</sequence>
<dbReference type="CDD" id="cd02440">
    <property type="entry name" value="AdoMet_MTases"/>
    <property type="match status" value="1"/>
</dbReference>